<comment type="caution">
    <text evidence="2">The sequence shown here is derived from an EMBL/GenBank/DDBJ whole genome shotgun (WGS) entry which is preliminary data.</text>
</comment>
<feature type="region of interest" description="Disordered" evidence="1">
    <location>
        <begin position="241"/>
        <end position="261"/>
    </location>
</feature>
<evidence type="ECO:0000313" key="2">
    <source>
        <dbReference type="EMBL" id="PPQ83159.1"/>
    </source>
</evidence>
<gene>
    <name evidence="2" type="ORF">CVT25_005406</name>
</gene>
<dbReference type="OrthoDB" id="3008790at2759"/>
<dbReference type="InParanoid" id="A0A409WXF0"/>
<keyword evidence="3" id="KW-1185">Reference proteome</keyword>
<dbReference type="EMBL" id="NHYD01003042">
    <property type="protein sequence ID" value="PPQ83159.1"/>
    <property type="molecule type" value="Genomic_DNA"/>
</dbReference>
<evidence type="ECO:0000313" key="3">
    <source>
        <dbReference type="Proteomes" id="UP000283269"/>
    </source>
</evidence>
<dbReference type="Proteomes" id="UP000283269">
    <property type="component" value="Unassembled WGS sequence"/>
</dbReference>
<protein>
    <submittedName>
        <fullName evidence="2">Uncharacterized protein</fullName>
    </submittedName>
</protein>
<dbReference type="AlphaFoldDB" id="A0A409WXF0"/>
<reference evidence="2 3" key="1">
    <citation type="journal article" date="2018" name="Evol. Lett.">
        <title>Horizontal gene cluster transfer increased hallucinogenic mushroom diversity.</title>
        <authorList>
            <person name="Reynolds H.T."/>
            <person name="Vijayakumar V."/>
            <person name="Gluck-Thaler E."/>
            <person name="Korotkin H.B."/>
            <person name="Matheny P.B."/>
            <person name="Slot J.C."/>
        </authorList>
    </citation>
    <scope>NUCLEOTIDE SEQUENCE [LARGE SCALE GENOMIC DNA]</scope>
    <source>
        <strain evidence="2 3">2631</strain>
    </source>
</reference>
<name>A0A409WXF0_PSICY</name>
<evidence type="ECO:0000256" key="1">
    <source>
        <dbReference type="SAM" id="MobiDB-lite"/>
    </source>
</evidence>
<organism evidence="2 3">
    <name type="scientific">Psilocybe cyanescens</name>
    <dbReference type="NCBI Taxonomy" id="93625"/>
    <lineage>
        <taxon>Eukaryota</taxon>
        <taxon>Fungi</taxon>
        <taxon>Dikarya</taxon>
        <taxon>Basidiomycota</taxon>
        <taxon>Agaricomycotina</taxon>
        <taxon>Agaricomycetes</taxon>
        <taxon>Agaricomycetidae</taxon>
        <taxon>Agaricales</taxon>
        <taxon>Agaricineae</taxon>
        <taxon>Strophariaceae</taxon>
        <taxon>Psilocybe</taxon>
    </lineage>
</organism>
<proteinExistence type="predicted"/>
<accession>A0A409WXF0</accession>
<sequence>MSIYVILGTPGAFDFEAFSQATRKTLALLAPLIELQNSDSGIARDIAAQVSEFVRAVRLGTSAAQCGFTAAEDILTLANLIQSTTIEERTEYLNGTLELANQAYSQGHEAYEVFRAVRTRIYSLTEKFNSMANGRVGPKSLNSRRREDGTRRTVEELRQGIETLEIFGTQISALVQWWDWVRVETNVQRKGRPTVSFDDSSLRQRAVIDRWRLLRTQFVDYTNMVSQLEDSYPELLTEPIQLPMSGEGPKARTSQQSKRGNFRPDISRALDIIKGNRLDKVSCGCVVS</sequence>